<evidence type="ECO:0000313" key="1">
    <source>
        <dbReference type="EMBL" id="EDM23555.1"/>
    </source>
</evidence>
<name>A0AAI9F2A5_9BACT</name>
<proteinExistence type="predicted"/>
<dbReference type="EMBL" id="ABCJ01000004">
    <property type="protein sequence ID" value="EDM23555.1"/>
    <property type="molecule type" value="Genomic_DNA"/>
</dbReference>
<evidence type="ECO:0000313" key="2">
    <source>
        <dbReference type="Proteomes" id="UP000003288"/>
    </source>
</evidence>
<protein>
    <submittedName>
        <fullName evidence="1">Uncharacterized protein</fullName>
    </submittedName>
</protein>
<organism evidence="1 2">
    <name type="scientific">Caminibacter mediatlanticus TB-2</name>
    <dbReference type="NCBI Taxonomy" id="391592"/>
    <lineage>
        <taxon>Bacteria</taxon>
        <taxon>Pseudomonadati</taxon>
        <taxon>Campylobacterota</taxon>
        <taxon>Epsilonproteobacteria</taxon>
        <taxon>Nautiliales</taxon>
        <taxon>Nautiliaceae</taxon>
        <taxon>Caminibacter</taxon>
    </lineage>
</organism>
<accession>A0AAI9F2A5</accession>
<comment type="caution">
    <text evidence="1">The sequence shown here is derived from an EMBL/GenBank/DDBJ whole genome shotgun (WGS) entry which is preliminary data.</text>
</comment>
<sequence length="300" mass="35571">MKIIIASTSFHLINALILKHQLNEEFFLIYIGKENEVFNKVKTYFVDSLILIEDKNNKYNLRIQNAKKLLELVKNIKPSEIIIGNDRKIENSILIANYKVNYSYLDDGLHSYILENQHMFKYTIFEKKLKEFLYKNRLVLPKYIGSSEYIKKAYVYKPEFVHKYLKEKVLIKLTPDTHFLRAIFKENIPEIKKLILFPHSKFIDDKKIECIKKYIDENTFIKLHPRDNKTKLNAKKIDLIAEVLFLNLKEVQILGFNTTALLTAKWLNSNLDVKMIKFDKNLSEIEKFMIKNGIKEINCI</sequence>
<dbReference type="AlphaFoldDB" id="A0AAI9F2A5"/>
<dbReference type="Proteomes" id="UP000003288">
    <property type="component" value="Unassembled WGS sequence"/>
</dbReference>
<reference evidence="1 2" key="1">
    <citation type="journal article" date="2011" name="Stand. Genomic Sci.">
        <title>Draft genome sequence of Caminibacter mediatlanticus strain TB-2, an epsilonproteobacterium isolated from a deep-sea hydrothermal vent.</title>
        <authorList>
            <person name="Giovannelli D."/>
            <person name="Ferriera S."/>
            <person name="Johnson J."/>
            <person name="Kravitz S."/>
            <person name="Perez-Rodriguez I."/>
            <person name="Ricci J."/>
            <person name="O'Brien C."/>
            <person name="Voordeckers J.W."/>
            <person name="Bini E."/>
            <person name="Vetriani C."/>
        </authorList>
    </citation>
    <scope>NUCLEOTIDE SEQUENCE [LARGE SCALE GENOMIC DNA]</scope>
    <source>
        <strain evidence="1 2">TB-2</strain>
    </source>
</reference>
<gene>
    <name evidence="1" type="ORF">CMTB2_04702</name>
</gene>
<dbReference type="RefSeq" id="WP_007474432.1">
    <property type="nucleotide sequence ID" value="NZ_ABCJ01000004.1"/>
</dbReference>